<dbReference type="OrthoDB" id="4899953at2759"/>
<dbReference type="InterPro" id="IPR001623">
    <property type="entry name" value="DnaJ_domain"/>
</dbReference>
<dbReference type="EMBL" id="LFMI01000658">
    <property type="protein sequence ID" value="OTA06130.1"/>
    <property type="molecule type" value="Genomic_DNA"/>
</dbReference>
<evidence type="ECO:0000256" key="1">
    <source>
        <dbReference type="ARBA" id="ARBA00023186"/>
    </source>
</evidence>
<evidence type="ECO:0000256" key="2">
    <source>
        <dbReference type="SAM" id="Coils"/>
    </source>
</evidence>
<dbReference type="PROSITE" id="PS50076">
    <property type="entry name" value="DNAJ_2"/>
    <property type="match status" value="1"/>
</dbReference>
<feature type="coiled-coil region" evidence="2">
    <location>
        <begin position="100"/>
        <end position="134"/>
    </location>
</feature>
<dbReference type="InterPro" id="IPR018253">
    <property type="entry name" value="DnaJ_domain_CS"/>
</dbReference>
<evidence type="ECO:0000256" key="3">
    <source>
        <dbReference type="SAM" id="MobiDB-lite"/>
    </source>
</evidence>
<sequence length="281" mass="33538">MAPSQATEDYYKFLGIPQAAGTDAIRASYRKLALKYHPDRNPNNPQATAQFQLLEAAYSTLFDPERRRVYDLQYESIKQYSARDTGTSPPPPQADSNNPDQSYELQIERLEAAIRQLRKREEELENHCYQALNEYNISQVALLRLQAVADRDAEEEDYRNSWHGYFFAKRQSEEEKQAKQRHCRLKRGIGRKPFDWQNFCDNKRCGNRKKREHEKRQKEDTRRNWPRNCERHKRLNACGGNKKLREYEEHKKLRGYEELKKLRGHEELKKLRGHEELKKLE</sequence>
<feature type="region of interest" description="Disordered" evidence="3">
    <location>
        <begin position="80"/>
        <end position="100"/>
    </location>
</feature>
<feature type="domain" description="J" evidence="4">
    <location>
        <begin position="9"/>
        <end position="74"/>
    </location>
</feature>
<dbReference type="AlphaFoldDB" id="A0A2H2ZSK6"/>
<keyword evidence="6" id="KW-1185">Reference proteome</keyword>
<reference evidence="5 6" key="1">
    <citation type="journal article" date="2015" name="Genome Announc.">
        <title>Genome sequence and annotation of Trichoderma parareesei, the ancestor of the cellulase producer Trichoderma reesei.</title>
        <authorList>
            <person name="Yang D."/>
            <person name="Pomraning K."/>
            <person name="Kopchinskiy A."/>
            <person name="Karimi Aghcheh R."/>
            <person name="Atanasova L."/>
            <person name="Chenthamara K."/>
            <person name="Baker S.E."/>
            <person name="Zhang R."/>
            <person name="Shen Q."/>
            <person name="Freitag M."/>
            <person name="Kubicek C.P."/>
            <person name="Druzhinina I.S."/>
        </authorList>
    </citation>
    <scope>NUCLEOTIDE SEQUENCE [LARGE SCALE GENOMIC DNA]</scope>
    <source>
        <strain evidence="5 6">CBS 125925</strain>
    </source>
</reference>
<dbReference type="InterPro" id="IPR036869">
    <property type="entry name" value="J_dom_sf"/>
</dbReference>
<dbReference type="Proteomes" id="UP000219286">
    <property type="component" value="Unassembled WGS sequence"/>
</dbReference>
<dbReference type="SMART" id="SM00271">
    <property type="entry name" value="DnaJ"/>
    <property type="match status" value="1"/>
</dbReference>
<keyword evidence="1" id="KW-0143">Chaperone</keyword>
<evidence type="ECO:0000313" key="6">
    <source>
        <dbReference type="Proteomes" id="UP000219286"/>
    </source>
</evidence>
<dbReference type="SUPFAM" id="SSF46565">
    <property type="entry name" value="Chaperone J-domain"/>
    <property type="match status" value="1"/>
</dbReference>
<evidence type="ECO:0000313" key="5">
    <source>
        <dbReference type="EMBL" id="OTA06130.1"/>
    </source>
</evidence>
<dbReference type="PANTHER" id="PTHR44145">
    <property type="entry name" value="DNAJ HOMOLOG SUBFAMILY A MEMBER 3, MITOCHONDRIAL"/>
    <property type="match status" value="1"/>
</dbReference>
<evidence type="ECO:0000259" key="4">
    <source>
        <dbReference type="PROSITE" id="PS50076"/>
    </source>
</evidence>
<proteinExistence type="predicted"/>
<organism evidence="5 6">
    <name type="scientific">Trichoderma parareesei</name>
    <name type="common">Filamentous fungus</name>
    <dbReference type="NCBI Taxonomy" id="858221"/>
    <lineage>
        <taxon>Eukaryota</taxon>
        <taxon>Fungi</taxon>
        <taxon>Dikarya</taxon>
        <taxon>Ascomycota</taxon>
        <taxon>Pezizomycotina</taxon>
        <taxon>Sordariomycetes</taxon>
        <taxon>Hypocreomycetidae</taxon>
        <taxon>Hypocreales</taxon>
        <taxon>Hypocreaceae</taxon>
        <taxon>Trichoderma</taxon>
    </lineage>
</organism>
<dbReference type="PANTHER" id="PTHR44145:SF3">
    <property type="entry name" value="DNAJ HOMOLOG SUBFAMILY A MEMBER 3, MITOCHONDRIAL"/>
    <property type="match status" value="1"/>
</dbReference>
<name>A0A2H2ZSK6_TRIPA</name>
<comment type="caution">
    <text evidence="5">The sequence shown here is derived from an EMBL/GenBank/DDBJ whole genome shotgun (WGS) entry which is preliminary data.</text>
</comment>
<dbReference type="PROSITE" id="PS00636">
    <property type="entry name" value="DNAJ_1"/>
    <property type="match status" value="1"/>
</dbReference>
<accession>A0A2H2ZSK6</accession>
<gene>
    <name evidence="5" type="ORF">A9Z42_0068640</name>
</gene>
<dbReference type="Pfam" id="PF00226">
    <property type="entry name" value="DnaJ"/>
    <property type="match status" value="1"/>
</dbReference>
<dbReference type="PRINTS" id="PR00625">
    <property type="entry name" value="JDOMAIN"/>
</dbReference>
<keyword evidence="2" id="KW-0175">Coiled coil</keyword>
<dbReference type="CDD" id="cd06257">
    <property type="entry name" value="DnaJ"/>
    <property type="match status" value="1"/>
</dbReference>
<dbReference type="Gene3D" id="1.10.287.110">
    <property type="entry name" value="DnaJ domain"/>
    <property type="match status" value="1"/>
</dbReference>
<protein>
    <recommendedName>
        <fullName evidence="4">J domain-containing protein</fullName>
    </recommendedName>
</protein>
<dbReference type="InterPro" id="IPR051938">
    <property type="entry name" value="Apopto_cytoskel_mod"/>
</dbReference>